<dbReference type="PROSITE" id="PS50004">
    <property type="entry name" value="C2"/>
    <property type="match status" value="2"/>
</dbReference>
<feature type="compositionally biased region" description="Polar residues" evidence="1">
    <location>
        <begin position="187"/>
        <end position="209"/>
    </location>
</feature>
<comment type="caution">
    <text evidence="3">The sequence shown here is derived from an EMBL/GenBank/DDBJ whole genome shotgun (WGS) entry which is preliminary data.</text>
</comment>
<protein>
    <recommendedName>
        <fullName evidence="2">C2 domain-containing protein</fullName>
    </recommendedName>
</protein>
<gene>
    <name evidence="3" type="ORF">QR680_011348</name>
</gene>
<organism evidence="3 4">
    <name type="scientific">Steinernema hermaphroditum</name>
    <dbReference type="NCBI Taxonomy" id="289476"/>
    <lineage>
        <taxon>Eukaryota</taxon>
        <taxon>Metazoa</taxon>
        <taxon>Ecdysozoa</taxon>
        <taxon>Nematoda</taxon>
        <taxon>Chromadorea</taxon>
        <taxon>Rhabditida</taxon>
        <taxon>Tylenchina</taxon>
        <taxon>Panagrolaimomorpha</taxon>
        <taxon>Strongyloidoidea</taxon>
        <taxon>Steinernematidae</taxon>
        <taxon>Steinernema</taxon>
    </lineage>
</organism>
<dbReference type="PANTHER" id="PTHR10024">
    <property type="entry name" value="SYNAPTOTAGMIN"/>
    <property type="match status" value="1"/>
</dbReference>
<feature type="compositionally biased region" description="Pro residues" evidence="1">
    <location>
        <begin position="49"/>
        <end position="66"/>
    </location>
</feature>
<dbReference type="InterPro" id="IPR035892">
    <property type="entry name" value="C2_domain_sf"/>
</dbReference>
<dbReference type="Proteomes" id="UP001175271">
    <property type="component" value="Unassembled WGS sequence"/>
</dbReference>
<dbReference type="GO" id="GO:0005544">
    <property type="term" value="F:calcium-dependent phospholipid binding"/>
    <property type="evidence" value="ECO:0007669"/>
    <property type="project" value="TreeGrafter"/>
</dbReference>
<evidence type="ECO:0000259" key="2">
    <source>
        <dbReference type="PROSITE" id="PS50004"/>
    </source>
</evidence>
<dbReference type="GO" id="GO:0001786">
    <property type="term" value="F:phosphatidylserine binding"/>
    <property type="evidence" value="ECO:0007669"/>
    <property type="project" value="TreeGrafter"/>
</dbReference>
<feature type="region of interest" description="Disordered" evidence="1">
    <location>
        <begin position="174"/>
        <end position="215"/>
    </location>
</feature>
<feature type="compositionally biased region" description="Low complexity" evidence="1">
    <location>
        <begin position="138"/>
        <end position="149"/>
    </location>
</feature>
<dbReference type="InterPro" id="IPR000008">
    <property type="entry name" value="C2_dom"/>
</dbReference>
<evidence type="ECO:0000313" key="4">
    <source>
        <dbReference type="Proteomes" id="UP001175271"/>
    </source>
</evidence>
<dbReference type="SMART" id="SM00239">
    <property type="entry name" value="C2"/>
    <property type="match status" value="2"/>
</dbReference>
<keyword evidence="4" id="KW-1185">Reference proteome</keyword>
<dbReference type="GO" id="GO:0070382">
    <property type="term" value="C:exocytic vesicle"/>
    <property type="evidence" value="ECO:0007669"/>
    <property type="project" value="TreeGrafter"/>
</dbReference>
<feature type="region of interest" description="Disordered" evidence="1">
    <location>
        <begin position="248"/>
        <end position="291"/>
    </location>
</feature>
<dbReference type="PANTHER" id="PTHR10024:SF348">
    <property type="entry name" value="SYNAPTOTAGMIN-17"/>
    <property type="match status" value="1"/>
</dbReference>
<sequence length="591" mass="64624">MQPSAMMPQQHHYSASPFLEPNCRRRLPATPTGHLSPTAMRRASSPRMLPTPPPPVSPPHSTPSPTLPVQSLERRHSRRLPEIPKVVPVVEKPPSPEWPPENCSPSPRRKYSEVENVFPHRLSPIPTPVSQPIAATLSPSNGSPVPSSPRLKSLPTATPFTSSFDKASIDMLVSSMDRDPPPKPFHASNSNQSFTPSVNEQLTTKSTSSDCEDPAAYGLDPSLYRTSAVSVPDIASTANGSTATTVVASPAAGGSQNGSLSSIHQSPTHSADNFSNAPTATVSASSSWPENEPRPKGLGLVYCILQHFPTRKRLRVVMLKTEGLAGELRPDLELQPVCKVNISPGKVKTQQVSIVKRGRDAVFNHEFFFDNVTSEDLEDKILSLSVCHSSAQKLQKDIVVGEIHLPLRDVAGLHSKKEVRIVEELKHHINPKKLGKLYITSCIEKEARRLTINLIKAEDLPKWGITGAPDVCIRITMSQGSNPPQTKQSRILKSTCRAVYNEAVMFLVSIKPADLKSTKITISVHDLQRTCTGDDLIGLAYLGELATDKSELDQWEKTVEHLGKEYKASHHLKLPNNTPQVHVSETQSDSE</sequence>
<feature type="region of interest" description="Disordered" evidence="1">
    <location>
        <begin position="132"/>
        <end position="160"/>
    </location>
</feature>
<feature type="compositionally biased region" description="Polar residues" evidence="1">
    <location>
        <begin position="257"/>
        <end position="289"/>
    </location>
</feature>
<evidence type="ECO:0000313" key="3">
    <source>
        <dbReference type="EMBL" id="KAK0429374.1"/>
    </source>
</evidence>
<feature type="domain" description="C2" evidence="2">
    <location>
        <begin position="433"/>
        <end position="556"/>
    </location>
</feature>
<dbReference type="Pfam" id="PF00168">
    <property type="entry name" value="C2"/>
    <property type="match status" value="2"/>
</dbReference>
<proteinExistence type="predicted"/>
<dbReference type="GO" id="GO:0005509">
    <property type="term" value="F:calcium ion binding"/>
    <property type="evidence" value="ECO:0007669"/>
    <property type="project" value="TreeGrafter"/>
</dbReference>
<dbReference type="GO" id="GO:0017156">
    <property type="term" value="P:calcium-ion regulated exocytosis"/>
    <property type="evidence" value="ECO:0007669"/>
    <property type="project" value="TreeGrafter"/>
</dbReference>
<reference evidence="3" key="1">
    <citation type="submission" date="2023-06" db="EMBL/GenBank/DDBJ databases">
        <title>Genomic analysis of the entomopathogenic nematode Steinernema hermaphroditum.</title>
        <authorList>
            <person name="Schwarz E.M."/>
            <person name="Heppert J.K."/>
            <person name="Baniya A."/>
            <person name="Schwartz H.T."/>
            <person name="Tan C.-H."/>
            <person name="Antoshechkin I."/>
            <person name="Sternberg P.W."/>
            <person name="Goodrich-Blair H."/>
            <person name="Dillman A.R."/>
        </authorList>
    </citation>
    <scope>NUCLEOTIDE SEQUENCE</scope>
    <source>
        <strain evidence="3">PS9179</strain>
        <tissue evidence="3">Whole animal</tissue>
    </source>
</reference>
<evidence type="ECO:0000256" key="1">
    <source>
        <dbReference type="SAM" id="MobiDB-lite"/>
    </source>
</evidence>
<feature type="region of interest" description="Disordered" evidence="1">
    <location>
        <begin position="1"/>
        <end position="112"/>
    </location>
</feature>
<dbReference type="GO" id="GO:0005886">
    <property type="term" value="C:plasma membrane"/>
    <property type="evidence" value="ECO:0007669"/>
    <property type="project" value="TreeGrafter"/>
</dbReference>
<feature type="domain" description="C2" evidence="2">
    <location>
        <begin position="292"/>
        <end position="420"/>
    </location>
</feature>
<accession>A0AA39ITF8</accession>
<dbReference type="GO" id="GO:0000149">
    <property type="term" value="F:SNARE binding"/>
    <property type="evidence" value="ECO:0007669"/>
    <property type="project" value="TreeGrafter"/>
</dbReference>
<dbReference type="AlphaFoldDB" id="A0AA39ITF8"/>
<dbReference type="Gene3D" id="2.60.40.150">
    <property type="entry name" value="C2 domain"/>
    <property type="match status" value="2"/>
</dbReference>
<dbReference type="GO" id="GO:0030276">
    <property type="term" value="F:clathrin binding"/>
    <property type="evidence" value="ECO:0007669"/>
    <property type="project" value="TreeGrafter"/>
</dbReference>
<name>A0AA39ITF8_9BILA</name>
<dbReference type="SUPFAM" id="SSF49562">
    <property type="entry name" value="C2 domain (Calcium/lipid-binding domain, CaLB)"/>
    <property type="match status" value="2"/>
</dbReference>
<dbReference type="EMBL" id="JAUCMV010000001">
    <property type="protein sequence ID" value="KAK0429374.1"/>
    <property type="molecule type" value="Genomic_DNA"/>
</dbReference>